<evidence type="ECO:0000313" key="3">
    <source>
        <dbReference type="Proteomes" id="UP001500618"/>
    </source>
</evidence>
<accession>A0ABN2JCW1</accession>
<name>A0ABN2JCW1_9ACTN</name>
<dbReference type="Proteomes" id="UP001500618">
    <property type="component" value="Unassembled WGS sequence"/>
</dbReference>
<feature type="transmembrane region" description="Helical" evidence="1">
    <location>
        <begin position="155"/>
        <end position="177"/>
    </location>
</feature>
<feature type="transmembrane region" description="Helical" evidence="1">
    <location>
        <begin position="102"/>
        <end position="118"/>
    </location>
</feature>
<proteinExistence type="predicted"/>
<organism evidence="2 3">
    <name type="scientific">Fodinicola feengrottensis</name>
    <dbReference type="NCBI Taxonomy" id="435914"/>
    <lineage>
        <taxon>Bacteria</taxon>
        <taxon>Bacillati</taxon>
        <taxon>Actinomycetota</taxon>
        <taxon>Actinomycetes</taxon>
        <taxon>Mycobacteriales</taxon>
        <taxon>Fodinicola</taxon>
    </lineage>
</organism>
<gene>
    <name evidence="2" type="ORF">GCM10009765_83450</name>
</gene>
<dbReference type="PIRSF" id="PIRSF037394">
    <property type="entry name" value="ABC_thiamine-permease_YkoE_prd"/>
    <property type="match status" value="1"/>
</dbReference>
<keyword evidence="1" id="KW-0472">Membrane</keyword>
<comment type="caution">
    <text evidence="2">The sequence shown here is derived from an EMBL/GenBank/DDBJ whole genome shotgun (WGS) entry which is preliminary data.</text>
</comment>
<keyword evidence="3" id="KW-1185">Reference proteome</keyword>
<dbReference type="Pfam" id="PF09819">
    <property type="entry name" value="ABC_cobalt"/>
    <property type="match status" value="1"/>
</dbReference>
<keyword evidence="1" id="KW-0812">Transmembrane</keyword>
<feature type="transmembrane region" description="Helical" evidence="1">
    <location>
        <begin position="12"/>
        <end position="35"/>
    </location>
</feature>
<sequence>MASTTLPPSRRWRTVDIVVTAIVGVVFGAVFFGWGPVYSLLSVPLKGVAPLTGLLSGVWFIPAVLAPLLVRRPGAALFAELLGAVVEMVMGGQYGFATLLSGLAQGLGAELVFFAFRYRSYSLPTALLAGAASGLGCAIVDVIVSYAGFDLGWKATYTVACMVGGLVLAGLVSWLIARGLSATGVLSALAGGRKQTRV</sequence>
<dbReference type="RefSeq" id="WP_344315501.1">
    <property type="nucleotide sequence ID" value="NZ_BAAANY010000055.1"/>
</dbReference>
<protein>
    <submittedName>
        <fullName evidence="2">ECF transporter S component</fullName>
    </submittedName>
</protein>
<reference evidence="2 3" key="1">
    <citation type="journal article" date="2019" name="Int. J. Syst. Evol. Microbiol.">
        <title>The Global Catalogue of Microorganisms (GCM) 10K type strain sequencing project: providing services to taxonomists for standard genome sequencing and annotation.</title>
        <authorList>
            <consortium name="The Broad Institute Genomics Platform"/>
            <consortium name="The Broad Institute Genome Sequencing Center for Infectious Disease"/>
            <person name="Wu L."/>
            <person name="Ma J."/>
        </authorList>
    </citation>
    <scope>NUCLEOTIDE SEQUENCE [LARGE SCALE GENOMIC DNA]</scope>
    <source>
        <strain evidence="2 3">JCM 14718</strain>
    </source>
</reference>
<evidence type="ECO:0000313" key="2">
    <source>
        <dbReference type="EMBL" id="GAA1722778.1"/>
    </source>
</evidence>
<feature type="transmembrane region" description="Helical" evidence="1">
    <location>
        <begin position="47"/>
        <end position="70"/>
    </location>
</feature>
<keyword evidence="1" id="KW-1133">Transmembrane helix</keyword>
<feature type="transmembrane region" description="Helical" evidence="1">
    <location>
        <begin position="125"/>
        <end position="149"/>
    </location>
</feature>
<evidence type="ECO:0000256" key="1">
    <source>
        <dbReference type="SAM" id="Phobius"/>
    </source>
</evidence>
<dbReference type="InterPro" id="IPR017195">
    <property type="entry name" value="ABC_thiamin-permease_prd"/>
</dbReference>
<dbReference type="EMBL" id="BAAANY010000055">
    <property type="protein sequence ID" value="GAA1722778.1"/>
    <property type="molecule type" value="Genomic_DNA"/>
</dbReference>